<evidence type="ECO:0008006" key="2">
    <source>
        <dbReference type="Google" id="ProtNLM"/>
    </source>
</evidence>
<comment type="caution">
    <text evidence="1">The sequence shown here is derived from an EMBL/GenBank/DDBJ whole genome shotgun (WGS) entry which is preliminary data.</text>
</comment>
<gene>
    <name evidence="1" type="ORF">ID875_03200</name>
</gene>
<accession>A0A927BI60</accession>
<proteinExistence type="predicted"/>
<protein>
    <recommendedName>
        <fullName evidence="2">HNH endonuclease</fullName>
    </recommendedName>
</protein>
<organism evidence="1">
    <name type="scientific">Streptomyces globisporus</name>
    <dbReference type="NCBI Taxonomy" id="1908"/>
    <lineage>
        <taxon>Bacteria</taxon>
        <taxon>Bacillati</taxon>
        <taxon>Actinomycetota</taxon>
        <taxon>Actinomycetes</taxon>
        <taxon>Kitasatosporales</taxon>
        <taxon>Streptomycetaceae</taxon>
        <taxon>Streptomyces</taxon>
    </lineage>
</organism>
<evidence type="ECO:0000313" key="1">
    <source>
        <dbReference type="EMBL" id="MBD2827634.1"/>
    </source>
</evidence>
<sequence length="223" mass="24656">MNLPSWTDPKLGTMKRAALWLVTVVGEGNVFTKEDVKGAFPGVSQADRRVRDLRDHGWQIDTNREDAALGQHEQRFVKQGLPVWEPGKAAKSGVSITQTQRREVLTRDGHLCRSCGIAPGETYAGSYEAAQLDIARRAVKQPAGGEVVELVAECNRCRVGGRGQAADLTAILSRASRLGSLERSLLLRWIDQDKREFSAAEELWAVYRTLPADSRAKFREALS</sequence>
<name>A0A927BI60_STRGL</name>
<reference evidence="1" key="1">
    <citation type="journal article" date="2020" name="PLoS ONE">
        <title>Isolation and characterization of Streptomyces bacteriophages and Streptomyces strains encoding biosynthetic arsenals: Streptomyces strains and phages for antibiotic discovery.</title>
        <authorList>
            <person name="Montano E.T."/>
            <person name="Nideffer J.F."/>
            <person name="Brumage L."/>
            <person name="Erb M."/>
            <person name="Derman A.I."/>
            <person name="Davis J.P."/>
            <person name="Estrada E."/>
            <person name="Fu S."/>
            <person name="Le D."/>
            <person name="Vuppala A."/>
            <person name="Tran C."/>
            <person name="Luterstein E."/>
            <person name="Lakkaraju S."/>
            <person name="Panchagnula S."/>
            <person name="Ren C."/>
            <person name="Doan J."/>
            <person name="Tran S."/>
            <person name="Soriano J."/>
            <person name="Fujita Y."/>
            <person name="Gutala P."/>
            <person name="Fujii Q."/>
            <person name="Lee M."/>
            <person name="Bui A."/>
            <person name="Villarreal C."/>
            <person name="Shing S.R."/>
            <person name="Kim S."/>
            <person name="Freeman D."/>
            <person name="Racha V."/>
            <person name="Ho A."/>
            <person name="Kumar P."/>
            <person name="Falah K."/>
            <person name="Dawson T."/>
            <person name="Enustun E."/>
            <person name="Prichard A."/>
            <person name="Gomez A."/>
            <person name="Khanna K."/>
            <person name="Trigg S."/>
            <person name="Fernandez L."/>
            <person name="Pogliano K."/>
            <person name="Pogliano J."/>
        </authorList>
    </citation>
    <scope>NUCLEOTIDE SEQUENCE</scope>
    <source>
        <strain evidence="1">QF2</strain>
    </source>
</reference>
<dbReference type="AlphaFoldDB" id="A0A927BI60"/>
<dbReference type="EMBL" id="JACWUS010000001">
    <property type="protein sequence ID" value="MBD2827634.1"/>
    <property type="molecule type" value="Genomic_DNA"/>
</dbReference>